<evidence type="ECO:0000256" key="5">
    <source>
        <dbReference type="ARBA" id="ARBA00034865"/>
    </source>
</evidence>
<comment type="subcellular location">
    <subcellularLocation>
        <location evidence="1">Cytoplasm</location>
        <location evidence="1">Cytoskeleton</location>
    </subcellularLocation>
</comment>
<dbReference type="GO" id="GO:0005869">
    <property type="term" value="C:dynactin complex"/>
    <property type="evidence" value="ECO:0007669"/>
    <property type="project" value="TreeGrafter"/>
</dbReference>
<keyword evidence="3" id="KW-0206">Cytoskeleton</keyword>
<evidence type="ECO:0000313" key="7">
    <source>
        <dbReference type="Proteomes" id="UP000276133"/>
    </source>
</evidence>
<evidence type="ECO:0000256" key="3">
    <source>
        <dbReference type="ARBA" id="ARBA00023212"/>
    </source>
</evidence>
<dbReference type="InterPro" id="IPR011004">
    <property type="entry name" value="Trimer_LpxA-like_sf"/>
</dbReference>
<dbReference type="AlphaFoldDB" id="A0A3M7Q8H8"/>
<organism evidence="6 7">
    <name type="scientific">Brachionus plicatilis</name>
    <name type="common">Marine rotifer</name>
    <name type="synonym">Brachionus muelleri</name>
    <dbReference type="NCBI Taxonomy" id="10195"/>
    <lineage>
        <taxon>Eukaryota</taxon>
        <taxon>Metazoa</taxon>
        <taxon>Spiralia</taxon>
        <taxon>Gnathifera</taxon>
        <taxon>Rotifera</taxon>
        <taxon>Eurotatoria</taxon>
        <taxon>Monogononta</taxon>
        <taxon>Pseudotrocha</taxon>
        <taxon>Ploima</taxon>
        <taxon>Brachionidae</taxon>
        <taxon>Brachionus</taxon>
    </lineage>
</organism>
<dbReference type="OrthoDB" id="417208at2759"/>
<evidence type="ECO:0000256" key="4">
    <source>
        <dbReference type="ARBA" id="ARBA00034706"/>
    </source>
</evidence>
<gene>
    <name evidence="6" type="ORF">BpHYR1_005505</name>
</gene>
<dbReference type="SUPFAM" id="SSF51161">
    <property type="entry name" value="Trimeric LpxA-like enzymes"/>
    <property type="match status" value="1"/>
</dbReference>
<dbReference type="Proteomes" id="UP000276133">
    <property type="component" value="Unassembled WGS sequence"/>
</dbReference>
<evidence type="ECO:0000256" key="1">
    <source>
        <dbReference type="ARBA" id="ARBA00004245"/>
    </source>
</evidence>
<dbReference type="STRING" id="10195.A0A3M7Q8H8"/>
<dbReference type="Gene3D" id="2.160.10.10">
    <property type="entry name" value="Hexapeptide repeat proteins"/>
    <property type="match status" value="1"/>
</dbReference>
<keyword evidence="2" id="KW-0963">Cytoplasm</keyword>
<dbReference type="CDD" id="cd03359">
    <property type="entry name" value="LbH_Dynactin_5"/>
    <property type="match status" value="1"/>
</dbReference>
<dbReference type="InterPro" id="IPR047125">
    <property type="entry name" value="DCTN5"/>
</dbReference>
<comment type="similarity">
    <text evidence="4">Belongs to the dynactin subunits 5/6 family. Dynactin subunit 5 subfamily.</text>
</comment>
<proteinExistence type="inferred from homology"/>
<dbReference type="Pfam" id="PF21711">
    <property type="entry name" value="DCTN5"/>
    <property type="match status" value="1"/>
</dbReference>
<evidence type="ECO:0000256" key="2">
    <source>
        <dbReference type="ARBA" id="ARBA00022490"/>
    </source>
</evidence>
<protein>
    <recommendedName>
        <fullName evidence="5">Dynactin subunit 5</fullName>
    </recommendedName>
</protein>
<accession>A0A3M7Q8H8</accession>
<name>A0A3M7Q8H8_BRAPC</name>
<comment type="caution">
    <text evidence="6">The sequence shown here is derived from an EMBL/GenBank/DDBJ whole genome shotgun (WGS) entry which is preliminary data.</text>
</comment>
<dbReference type="FunFam" id="2.160.10.10:FF:000014">
    <property type="entry name" value="dynactin subunit 5"/>
    <property type="match status" value="1"/>
</dbReference>
<reference evidence="6 7" key="1">
    <citation type="journal article" date="2018" name="Sci. Rep.">
        <title>Genomic signatures of local adaptation to the degree of environmental predictability in rotifers.</title>
        <authorList>
            <person name="Franch-Gras L."/>
            <person name="Hahn C."/>
            <person name="Garcia-Roger E.M."/>
            <person name="Carmona M.J."/>
            <person name="Serra M."/>
            <person name="Gomez A."/>
        </authorList>
    </citation>
    <scope>NUCLEOTIDE SEQUENCE [LARGE SCALE GENOMIC DNA]</scope>
    <source>
        <strain evidence="6">HYR1</strain>
    </source>
</reference>
<dbReference type="PANTHER" id="PTHR46126">
    <property type="entry name" value="DYNACTIN SUBUNIT 5"/>
    <property type="match status" value="1"/>
</dbReference>
<sequence length="179" mass="19735">MDVPELLYKKPEFIETASGNKVSKNSVMCGSQNIILQGRTVVLQDCIVRGDLAGVKIGRHCIIGERVVIRPPFKRFQAGVAFFPMHIGDYVVIEDDCVINASTIGSYVHIGKGSVIGRRSTLKDCCAIAPNSVVPPETIVPPYAYYSGQPALYVNDLPECTRELMVDYAETFYQNFKAV</sequence>
<keyword evidence="7" id="KW-1185">Reference proteome</keyword>
<dbReference type="PANTHER" id="PTHR46126:SF1">
    <property type="entry name" value="DYNACTIN SUBUNIT 5"/>
    <property type="match status" value="1"/>
</dbReference>
<dbReference type="EMBL" id="REGN01007109">
    <property type="protein sequence ID" value="RNA07255.1"/>
    <property type="molecule type" value="Genomic_DNA"/>
</dbReference>
<evidence type="ECO:0000313" key="6">
    <source>
        <dbReference type="EMBL" id="RNA07255.1"/>
    </source>
</evidence>